<dbReference type="PANTHER" id="PTHR30474:SF1">
    <property type="entry name" value="PEPTIDOGLYCAN GLYCOSYLTRANSFERASE MRDB"/>
    <property type="match status" value="1"/>
</dbReference>
<dbReference type="InterPro" id="IPR001182">
    <property type="entry name" value="FtsW/RodA"/>
</dbReference>
<comment type="caution">
    <text evidence="7">The sequence shown here is derived from an EMBL/GenBank/DDBJ whole genome shotgun (WGS) entry which is preliminary data.</text>
</comment>
<proteinExistence type="predicted"/>
<feature type="transmembrane region" description="Helical" evidence="6">
    <location>
        <begin position="61"/>
        <end position="77"/>
    </location>
</feature>
<dbReference type="GO" id="GO:0008360">
    <property type="term" value="P:regulation of cell shape"/>
    <property type="evidence" value="ECO:0007669"/>
    <property type="project" value="UniProtKB-KW"/>
</dbReference>
<evidence type="ECO:0000313" key="8">
    <source>
        <dbReference type="Proteomes" id="UP000214596"/>
    </source>
</evidence>
<sequence length="104" mass="11704">WLDIGFFRFQPSELIKLSIPIMIAWMLHLEGGRPDFRKIALCLMITLVPAGLIALQPDLDGAIFTVIYALFVLFFAGMSWKIIGGFVVSVLTLAPILWFFVMEA</sequence>
<dbReference type="GO" id="GO:0051301">
    <property type="term" value="P:cell division"/>
    <property type="evidence" value="ECO:0007669"/>
    <property type="project" value="InterPro"/>
</dbReference>
<feature type="transmembrane region" description="Helical" evidence="6">
    <location>
        <begin position="82"/>
        <end position="101"/>
    </location>
</feature>
<evidence type="ECO:0000256" key="4">
    <source>
        <dbReference type="ARBA" id="ARBA00022989"/>
    </source>
</evidence>
<feature type="non-terminal residue" evidence="7">
    <location>
        <position position="1"/>
    </location>
</feature>
<evidence type="ECO:0000313" key="7">
    <source>
        <dbReference type="EMBL" id="OXE29304.1"/>
    </source>
</evidence>
<dbReference type="GO" id="GO:0032153">
    <property type="term" value="C:cell division site"/>
    <property type="evidence" value="ECO:0007669"/>
    <property type="project" value="TreeGrafter"/>
</dbReference>
<comment type="subcellular location">
    <subcellularLocation>
        <location evidence="1">Membrane</location>
        <topology evidence="1">Multi-pass membrane protein</topology>
    </subcellularLocation>
</comment>
<keyword evidence="3" id="KW-0133">Cell shape</keyword>
<evidence type="ECO:0000256" key="1">
    <source>
        <dbReference type="ARBA" id="ARBA00004141"/>
    </source>
</evidence>
<dbReference type="AlphaFoldDB" id="A0A227J4I0"/>
<protein>
    <submittedName>
        <fullName evidence="7">Rod shape-determining protein RodA</fullName>
    </submittedName>
</protein>
<reference evidence="7 8" key="1">
    <citation type="journal article" date="2017" name="Appl. Environ. Microbiol.">
        <title>Parallel evolution of two clades of a major Atlantic endemic Vibrio parahaemolyticus pathogen lineage by independent acquisition of related pathogenicity islands.</title>
        <authorList>
            <person name="Xu F."/>
            <person name="Gonzalez-Escalona N."/>
            <person name="Drees K.P."/>
            <person name="Sebra R.P."/>
            <person name="Cooper V.S."/>
            <person name="Jones S.H."/>
            <person name="Whistler C.A."/>
        </authorList>
    </citation>
    <scope>NUCLEOTIDE SEQUENCE [LARGE SCALE GENOMIC DNA]</scope>
    <source>
        <strain evidence="7 8">MAVP-3</strain>
    </source>
</reference>
<keyword evidence="5 6" id="KW-0472">Membrane</keyword>
<keyword evidence="2 6" id="KW-0812">Transmembrane</keyword>
<feature type="non-terminal residue" evidence="7">
    <location>
        <position position="104"/>
    </location>
</feature>
<dbReference type="GO" id="GO:0005886">
    <property type="term" value="C:plasma membrane"/>
    <property type="evidence" value="ECO:0007669"/>
    <property type="project" value="TreeGrafter"/>
</dbReference>
<gene>
    <name evidence="7" type="ORF">CA163_29330</name>
</gene>
<evidence type="ECO:0000256" key="3">
    <source>
        <dbReference type="ARBA" id="ARBA00022960"/>
    </source>
</evidence>
<dbReference type="PANTHER" id="PTHR30474">
    <property type="entry name" value="CELL CYCLE PROTEIN"/>
    <property type="match status" value="1"/>
</dbReference>
<dbReference type="GO" id="GO:0015648">
    <property type="term" value="F:lipid-linked peptidoglycan transporter activity"/>
    <property type="evidence" value="ECO:0007669"/>
    <property type="project" value="TreeGrafter"/>
</dbReference>
<dbReference type="Pfam" id="PF01098">
    <property type="entry name" value="FTSW_RODA_SPOVE"/>
    <property type="match status" value="1"/>
</dbReference>
<dbReference type="Proteomes" id="UP000214596">
    <property type="component" value="Unassembled WGS sequence"/>
</dbReference>
<feature type="transmembrane region" description="Helical" evidence="6">
    <location>
        <begin position="39"/>
        <end position="55"/>
    </location>
</feature>
<organism evidence="7 8">
    <name type="scientific">Vibrio parahaemolyticus</name>
    <dbReference type="NCBI Taxonomy" id="670"/>
    <lineage>
        <taxon>Bacteria</taxon>
        <taxon>Pseudomonadati</taxon>
        <taxon>Pseudomonadota</taxon>
        <taxon>Gammaproteobacteria</taxon>
        <taxon>Vibrionales</taxon>
        <taxon>Vibrionaceae</taxon>
        <taxon>Vibrio</taxon>
    </lineage>
</organism>
<accession>A0A227J4I0</accession>
<evidence type="ECO:0000256" key="6">
    <source>
        <dbReference type="SAM" id="Phobius"/>
    </source>
</evidence>
<evidence type="ECO:0000256" key="2">
    <source>
        <dbReference type="ARBA" id="ARBA00022692"/>
    </source>
</evidence>
<name>A0A227J4I0_VIBPH</name>
<dbReference type="EMBL" id="NIXT01003401">
    <property type="protein sequence ID" value="OXE29304.1"/>
    <property type="molecule type" value="Genomic_DNA"/>
</dbReference>
<keyword evidence="4 6" id="KW-1133">Transmembrane helix</keyword>
<evidence type="ECO:0000256" key="5">
    <source>
        <dbReference type="ARBA" id="ARBA00023136"/>
    </source>
</evidence>